<proteinExistence type="predicted"/>
<evidence type="ECO:0000313" key="2">
    <source>
        <dbReference type="Proteomes" id="UP001243989"/>
    </source>
</evidence>
<keyword evidence="2" id="KW-1185">Reference proteome</keyword>
<dbReference type="GeneID" id="85476248"/>
<dbReference type="AlphaFoldDB" id="A0AAI9ZFT1"/>
<accession>A0AAI9ZFT1</accession>
<comment type="caution">
    <text evidence="1">The sequence shown here is derived from an EMBL/GenBank/DDBJ whole genome shotgun (WGS) entry which is preliminary data.</text>
</comment>
<organism evidence="1 2">
    <name type="scientific">Colletotrichum phormii</name>
    <dbReference type="NCBI Taxonomy" id="359342"/>
    <lineage>
        <taxon>Eukaryota</taxon>
        <taxon>Fungi</taxon>
        <taxon>Dikarya</taxon>
        <taxon>Ascomycota</taxon>
        <taxon>Pezizomycotina</taxon>
        <taxon>Sordariomycetes</taxon>
        <taxon>Hypocreomycetidae</taxon>
        <taxon>Glomerellales</taxon>
        <taxon>Glomerellaceae</taxon>
        <taxon>Colletotrichum</taxon>
        <taxon>Colletotrichum acutatum species complex</taxon>
    </lineage>
</organism>
<evidence type="ECO:0000313" key="1">
    <source>
        <dbReference type="EMBL" id="KAK1623636.1"/>
    </source>
</evidence>
<dbReference type="EMBL" id="JAHMHQ010000028">
    <property type="protein sequence ID" value="KAK1623636.1"/>
    <property type="molecule type" value="Genomic_DNA"/>
</dbReference>
<dbReference type="RefSeq" id="XP_060439631.1">
    <property type="nucleotide sequence ID" value="XM_060591386.1"/>
</dbReference>
<sequence length="191" mass="20685">MALIRTLEALSHPHLPRLSLLVHSTLVPFVDPSDTALPCSVVGGVSRREGNWIRRGIVAQPFSHLHPPLSDPKRARHTSPSYIQSVPQTLVYTTFLVPPSAEPQPGSLILAPRLPSFSSDPCFLHSFCTAAAARRQPALDLLPTGATTVYGSTPIKNHQKAKRVGARLANISLPDLPRHVTPIISCSILTH</sequence>
<protein>
    <submittedName>
        <fullName evidence="1">Uncharacterized protein</fullName>
    </submittedName>
</protein>
<name>A0AAI9ZFT1_9PEZI</name>
<dbReference type="Proteomes" id="UP001243989">
    <property type="component" value="Unassembled WGS sequence"/>
</dbReference>
<gene>
    <name evidence="1" type="ORF">BDP81DRAFT_439236</name>
</gene>
<reference evidence="1" key="1">
    <citation type="submission" date="2021-06" db="EMBL/GenBank/DDBJ databases">
        <title>Comparative genomics, transcriptomics and evolutionary studies reveal genomic signatures of adaptation to plant cell wall in hemibiotrophic fungi.</title>
        <authorList>
            <consortium name="DOE Joint Genome Institute"/>
            <person name="Baroncelli R."/>
            <person name="Diaz J.F."/>
            <person name="Benocci T."/>
            <person name="Peng M."/>
            <person name="Battaglia E."/>
            <person name="Haridas S."/>
            <person name="Andreopoulos W."/>
            <person name="Labutti K."/>
            <person name="Pangilinan J."/>
            <person name="Floch G.L."/>
            <person name="Makela M.R."/>
            <person name="Henrissat B."/>
            <person name="Grigoriev I.V."/>
            <person name="Crouch J.A."/>
            <person name="De Vries R.P."/>
            <person name="Sukno S.A."/>
            <person name="Thon M.R."/>
        </authorList>
    </citation>
    <scope>NUCLEOTIDE SEQUENCE</scope>
    <source>
        <strain evidence="1">CBS 102054</strain>
    </source>
</reference>